<comment type="caution">
    <text evidence="10">The sequence shown here is derived from an EMBL/GenBank/DDBJ whole genome shotgun (WGS) entry which is preliminary data.</text>
</comment>
<gene>
    <name evidence="10" type="ORF">GCM10007916_27480</name>
</gene>
<reference evidence="11" key="1">
    <citation type="journal article" date="2019" name="Int. J. Syst. Evol. Microbiol.">
        <title>The Global Catalogue of Microorganisms (GCM) 10K type strain sequencing project: providing services to taxonomists for standard genome sequencing and annotation.</title>
        <authorList>
            <consortium name="The Broad Institute Genomics Platform"/>
            <consortium name="The Broad Institute Genome Sequencing Center for Infectious Disease"/>
            <person name="Wu L."/>
            <person name="Ma J."/>
        </authorList>
    </citation>
    <scope>NUCLEOTIDE SEQUENCE [LARGE SCALE GENOMIC DNA]</scope>
    <source>
        <strain evidence="11">NBRC 103166</strain>
    </source>
</reference>
<dbReference type="PROSITE" id="PS51379">
    <property type="entry name" value="4FE4S_FER_2"/>
    <property type="match status" value="2"/>
</dbReference>
<evidence type="ECO:0000256" key="2">
    <source>
        <dbReference type="ARBA" id="ARBA00022485"/>
    </source>
</evidence>
<feature type="domain" description="4Fe-4S ferredoxin-type" evidence="9">
    <location>
        <begin position="252"/>
        <end position="281"/>
    </location>
</feature>
<evidence type="ECO:0000259" key="9">
    <source>
        <dbReference type="PROSITE" id="PS51379"/>
    </source>
</evidence>
<dbReference type="InterPro" id="IPR017900">
    <property type="entry name" value="4Fe4S_Fe_S_CS"/>
</dbReference>
<keyword evidence="3" id="KW-0479">Metal-binding</keyword>
<dbReference type="PANTHER" id="PTHR30176:SF3">
    <property type="entry name" value="FERREDOXIN-TYPE PROTEIN NAPH"/>
    <property type="match status" value="1"/>
</dbReference>
<keyword evidence="8" id="KW-1133">Transmembrane helix</keyword>
<dbReference type="PROSITE" id="PS00198">
    <property type="entry name" value="4FE4S_FER_1"/>
    <property type="match status" value="1"/>
</dbReference>
<evidence type="ECO:0000313" key="11">
    <source>
        <dbReference type="Proteomes" id="UP001157353"/>
    </source>
</evidence>
<organism evidence="10 11">
    <name type="scientific">Psychromonas marina</name>
    <dbReference type="NCBI Taxonomy" id="88364"/>
    <lineage>
        <taxon>Bacteria</taxon>
        <taxon>Pseudomonadati</taxon>
        <taxon>Pseudomonadota</taxon>
        <taxon>Gammaproteobacteria</taxon>
        <taxon>Alteromonadales</taxon>
        <taxon>Psychromonadaceae</taxon>
        <taxon>Psychromonas</taxon>
    </lineage>
</organism>
<protein>
    <submittedName>
        <fullName evidence="10">Ferredoxin-type protein NapH</fullName>
    </submittedName>
</protein>
<keyword evidence="2" id="KW-0004">4Fe-4S</keyword>
<evidence type="ECO:0000256" key="7">
    <source>
        <dbReference type="ARBA" id="ARBA00023014"/>
    </source>
</evidence>
<keyword evidence="1" id="KW-0813">Transport</keyword>
<feature type="transmembrane region" description="Helical" evidence="8">
    <location>
        <begin position="69"/>
        <end position="97"/>
    </location>
</feature>
<sequence length="295" mass="32848">MKTSHTLGEEAIAKKGWLLANRFLLLRRLSQLSILSFFLLGPLAGIWILKGNLSSSSLFDVIPFTDPFILMQSLTSGHVAIFQAFLGAGIVLLFYIVVGGRVFCSWVCPVNLITDAAAWCRRKLKLRKEKVLSTQWRYWILLMVMILPLFTGVMTWELVNPVSAFHRGLFFGMGTGWVLFLMIFLFDLLAVENGWCGHLCPMGAFYAVVNKIGFIKVDAKNREKCTDCLDCFNVCPEPAILKGPVHGQKKGIGTLVNDMNCTNCGRCIDVCAEDVFVITTVLNGKNSLAKVEIIK</sequence>
<keyword evidence="4" id="KW-0677">Repeat</keyword>
<keyword evidence="8" id="KW-0812">Transmembrane</keyword>
<keyword evidence="5" id="KW-0249">Electron transport</keyword>
<dbReference type="InterPro" id="IPR051684">
    <property type="entry name" value="Electron_Trans/Redox"/>
</dbReference>
<evidence type="ECO:0000256" key="5">
    <source>
        <dbReference type="ARBA" id="ARBA00022982"/>
    </source>
</evidence>
<keyword evidence="8" id="KW-0472">Membrane</keyword>
<feature type="domain" description="4Fe-4S ferredoxin-type" evidence="9">
    <location>
        <begin position="216"/>
        <end position="245"/>
    </location>
</feature>
<dbReference type="Gene3D" id="3.30.70.20">
    <property type="match status" value="1"/>
</dbReference>
<evidence type="ECO:0000313" key="10">
    <source>
        <dbReference type="EMBL" id="GLS91679.1"/>
    </source>
</evidence>
<keyword evidence="6" id="KW-0408">Iron</keyword>
<dbReference type="SUPFAM" id="SSF54862">
    <property type="entry name" value="4Fe-4S ferredoxins"/>
    <property type="match status" value="1"/>
</dbReference>
<dbReference type="EMBL" id="BSPQ01000013">
    <property type="protein sequence ID" value="GLS91679.1"/>
    <property type="molecule type" value="Genomic_DNA"/>
</dbReference>
<dbReference type="PANTHER" id="PTHR30176">
    <property type="entry name" value="FERREDOXIN-TYPE PROTEIN NAPH"/>
    <property type="match status" value="1"/>
</dbReference>
<dbReference type="NCBIfam" id="NF007013">
    <property type="entry name" value="PRK09477.1"/>
    <property type="match status" value="1"/>
</dbReference>
<name>A0ABQ6E2Q3_9GAMM</name>
<dbReference type="NCBIfam" id="TIGR02163">
    <property type="entry name" value="napH"/>
    <property type="match status" value="1"/>
</dbReference>
<keyword evidence="11" id="KW-1185">Reference proteome</keyword>
<dbReference type="RefSeq" id="WP_284204783.1">
    <property type="nucleotide sequence ID" value="NZ_BSPQ01000013.1"/>
</dbReference>
<dbReference type="Pfam" id="PF12838">
    <property type="entry name" value="Fer4_7"/>
    <property type="match status" value="1"/>
</dbReference>
<dbReference type="InterPro" id="IPR011886">
    <property type="entry name" value="NapH_MauN"/>
</dbReference>
<evidence type="ECO:0000256" key="8">
    <source>
        <dbReference type="SAM" id="Phobius"/>
    </source>
</evidence>
<dbReference type="Proteomes" id="UP001157353">
    <property type="component" value="Unassembled WGS sequence"/>
</dbReference>
<proteinExistence type="predicted"/>
<evidence type="ECO:0000256" key="3">
    <source>
        <dbReference type="ARBA" id="ARBA00022723"/>
    </source>
</evidence>
<evidence type="ECO:0000256" key="6">
    <source>
        <dbReference type="ARBA" id="ARBA00023004"/>
    </source>
</evidence>
<evidence type="ECO:0000256" key="4">
    <source>
        <dbReference type="ARBA" id="ARBA00022737"/>
    </source>
</evidence>
<dbReference type="Pfam" id="PF12801">
    <property type="entry name" value="Fer4_5"/>
    <property type="match status" value="2"/>
</dbReference>
<dbReference type="InterPro" id="IPR017896">
    <property type="entry name" value="4Fe4S_Fe-S-bd"/>
</dbReference>
<evidence type="ECO:0000256" key="1">
    <source>
        <dbReference type="ARBA" id="ARBA00022448"/>
    </source>
</evidence>
<keyword evidence="7" id="KW-0411">Iron-sulfur</keyword>
<feature type="transmembrane region" description="Helical" evidence="8">
    <location>
        <begin position="32"/>
        <end position="49"/>
    </location>
</feature>
<accession>A0ABQ6E2Q3</accession>
<feature type="transmembrane region" description="Helical" evidence="8">
    <location>
        <begin position="168"/>
        <end position="189"/>
    </location>
</feature>
<feature type="transmembrane region" description="Helical" evidence="8">
    <location>
        <begin position="136"/>
        <end position="156"/>
    </location>
</feature>